<protein>
    <recommendedName>
        <fullName evidence="4">WH2 domain-containing protein</fullName>
    </recommendedName>
</protein>
<dbReference type="InterPro" id="IPR039895">
    <property type="entry name" value="COBL-like"/>
</dbReference>
<reference evidence="2" key="1">
    <citation type="submission" date="2021-02" db="EMBL/GenBank/DDBJ databases">
        <authorList>
            <person name="Nowell W R."/>
        </authorList>
    </citation>
    <scope>NUCLEOTIDE SEQUENCE</scope>
</reference>
<dbReference type="EMBL" id="CAJNOL010000550">
    <property type="protein sequence ID" value="CAF1112442.1"/>
    <property type="molecule type" value="Genomic_DNA"/>
</dbReference>
<feature type="compositionally biased region" description="Polar residues" evidence="1">
    <location>
        <begin position="276"/>
        <end position="289"/>
    </location>
</feature>
<dbReference type="GO" id="GO:0003785">
    <property type="term" value="F:actin monomer binding"/>
    <property type="evidence" value="ECO:0007669"/>
    <property type="project" value="InterPro"/>
</dbReference>
<feature type="region of interest" description="Disordered" evidence="1">
    <location>
        <begin position="337"/>
        <end position="399"/>
    </location>
</feature>
<dbReference type="Gene3D" id="3.10.20.90">
    <property type="entry name" value="Phosphatidylinositol 3-kinase Catalytic Subunit, Chain A, domain 1"/>
    <property type="match status" value="1"/>
</dbReference>
<comment type="caution">
    <text evidence="2">The sequence shown here is derived from an EMBL/GenBank/DDBJ whole genome shotgun (WGS) entry which is preliminary data.</text>
</comment>
<proteinExistence type="predicted"/>
<evidence type="ECO:0000313" key="3">
    <source>
        <dbReference type="Proteomes" id="UP000663870"/>
    </source>
</evidence>
<evidence type="ECO:0000256" key="1">
    <source>
        <dbReference type="SAM" id="MobiDB-lite"/>
    </source>
</evidence>
<gene>
    <name evidence="2" type="ORF">JXQ802_LOCUS19769</name>
</gene>
<dbReference type="PANTHER" id="PTHR21557:SF2">
    <property type="entry name" value="CORDON-BLEU PROTEIN-LIKE 1"/>
    <property type="match status" value="1"/>
</dbReference>
<feature type="region of interest" description="Disordered" evidence="1">
    <location>
        <begin position="1"/>
        <end position="20"/>
    </location>
</feature>
<evidence type="ECO:0000313" key="2">
    <source>
        <dbReference type="EMBL" id="CAF1112442.1"/>
    </source>
</evidence>
<dbReference type="PANTHER" id="PTHR21557">
    <property type="entry name" value="CORDON-BLEU"/>
    <property type="match status" value="1"/>
</dbReference>
<name>A0A814PZ23_9BILA</name>
<sequence>MMPIVEQSSVHHHHGHGHQTFYHEQHIPEETNKIQLTLILPNGVPSIINVDANTPMMDLLVQAASLNKLNPSSYSLVVLDSNQHVIHFKANQTVGQIGSSTISLQPKESTHSNSSSKPKTQPFEITVRLQVNLPDAQKILLRIDPTLPLYDIKEQICKQKKYINSNQYTLRLPNKLDQPLLLGLSLAEYKTNELTLIYNKQLEFEQEYNTNQIQTFDRLYRIRSESQPPKENFLHIQQQNEQKLINTKQINRSNTNRSSTLRPSHTTLHAYWNDPNFDTQSQLSTSSSIAKKRRAPRPPGSINSKRPDSQIVYIQEQEQTSNNINLHSLPLHIDHHQSHESLQSENTKKKRKAPIVAPINSVQEKDEIDQIEQKQNLTNSIARPGSDPPPPPSMANTISASTNNLHEDFRPTIEMNQKSIDEPEKNDVTMNQMNENQSVLNSLQNQTSTNDELIIRTNSLEPITIEIHSPSSIHSLEQIQIELPNSIPKIIQQQEEKSEQKEILTSIPSMIETNIIGSSIPKPPRQNIHKEKKSSTINGLLRIVNDHNERSNIYQKNDNQQKETNENVSYFRVAKSRYGKFETDNRGFVNNSIAIFDSTNQQKSEQQINKNSDSSELLTNSKQFKTLPSNIVQHQTKGKQAYNLLKKYEKETQSQSINNADYLKATNQQDKPSMPIQLQVTERTTHITVTVESDRKQLITQTSPVSQESSSPPAPPILAPKPFGKTIAEYRTIRGIGNNDETITPIRNRITSSTDINNKRRTSLDNNKRLSTNLAASHDALMESIRQFGGSQNLRKK</sequence>
<organism evidence="2 3">
    <name type="scientific">Rotaria sordida</name>
    <dbReference type="NCBI Taxonomy" id="392033"/>
    <lineage>
        <taxon>Eukaryota</taxon>
        <taxon>Metazoa</taxon>
        <taxon>Spiralia</taxon>
        <taxon>Gnathifera</taxon>
        <taxon>Rotifera</taxon>
        <taxon>Eurotatoria</taxon>
        <taxon>Bdelloidea</taxon>
        <taxon>Philodinida</taxon>
        <taxon>Philodinidae</taxon>
        <taxon>Rotaria</taxon>
    </lineage>
</organism>
<feature type="region of interest" description="Disordered" evidence="1">
    <location>
        <begin position="271"/>
        <end position="309"/>
    </location>
</feature>
<feature type="compositionally biased region" description="Polar residues" evidence="1">
    <location>
        <begin position="698"/>
        <end position="708"/>
    </location>
</feature>
<keyword evidence="3" id="KW-1185">Reference proteome</keyword>
<dbReference type="AlphaFoldDB" id="A0A814PZ23"/>
<dbReference type="Proteomes" id="UP000663870">
    <property type="component" value="Unassembled WGS sequence"/>
</dbReference>
<accession>A0A814PZ23</accession>
<feature type="region of interest" description="Disordered" evidence="1">
    <location>
        <begin position="696"/>
        <end position="722"/>
    </location>
</feature>
<evidence type="ECO:0008006" key="4">
    <source>
        <dbReference type="Google" id="ProtNLM"/>
    </source>
</evidence>